<organism evidence="3 4">
    <name type="scientific">Stenotrophomonas nematodicola</name>
    <dbReference type="NCBI Taxonomy" id="2656746"/>
    <lineage>
        <taxon>Bacteria</taxon>
        <taxon>Pseudomonadati</taxon>
        <taxon>Pseudomonadota</taxon>
        <taxon>Gammaproteobacteria</taxon>
        <taxon>Lysobacterales</taxon>
        <taxon>Lysobacteraceae</taxon>
        <taxon>Stenotrophomonas</taxon>
    </lineage>
</organism>
<dbReference type="PANTHER" id="PTHR37024">
    <property type="entry name" value="TYPE VI SECRETION SYSTEM DUF2094 AND IMPA-RELATED DOMAIN PROTEIN"/>
    <property type="match status" value="1"/>
</dbReference>
<feature type="region of interest" description="Disordered" evidence="1">
    <location>
        <begin position="372"/>
        <end position="393"/>
    </location>
</feature>
<dbReference type="InterPro" id="IPR017739">
    <property type="entry name" value="T6SS-assoc_VCA0119"/>
</dbReference>
<evidence type="ECO:0000259" key="2">
    <source>
        <dbReference type="Pfam" id="PF06812"/>
    </source>
</evidence>
<dbReference type="InterPro" id="IPR010657">
    <property type="entry name" value="ImpA_N"/>
</dbReference>
<dbReference type="EMBL" id="JBHGCJ010000012">
    <property type="protein sequence ID" value="MFG6110533.1"/>
    <property type="molecule type" value="Genomic_DNA"/>
</dbReference>
<evidence type="ECO:0000256" key="1">
    <source>
        <dbReference type="SAM" id="MobiDB-lite"/>
    </source>
</evidence>
<reference evidence="3 4" key="1">
    <citation type="submission" date="2024-09" db="EMBL/GenBank/DDBJ databases">
        <authorList>
            <consortium name="All-Russian atlas of soil microorganisms"/>
            <consortium name="as a basis for the search for new antimicrobial producers and enzymes with unique properties"/>
            <person name="Sokolova E.A."/>
            <person name="Voronina E.N."/>
        </authorList>
    </citation>
    <scope>NUCLEOTIDE SEQUENCE [LARGE SCALE GENOMIC DNA]</scope>
    <source>
        <strain evidence="3 4">AF-22b-331.1</strain>
    </source>
</reference>
<dbReference type="PANTHER" id="PTHR37024:SF3">
    <property type="entry name" value="TYPE VI SECRETION SYSTEM PROTEIN TSSA"/>
    <property type="match status" value="1"/>
</dbReference>
<evidence type="ECO:0000313" key="3">
    <source>
        <dbReference type="EMBL" id="MFG6110533.1"/>
    </source>
</evidence>
<gene>
    <name evidence="3" type="primary">tssA</name>
    <name evidence="3" type="ORF">ACEU0G_000410</name>
</gene>
<protein>
    <submittedName>
        <fullName evidence="3">Type VI secretion system protein TssA</fullName>
    </submittedName>
</protein>
<accession>A0ABW7D0J7</accession>
<dbReference type="Pfam" id="PF16989">
    <property type="entry name" value="T6SS_VasJ"/>
    <property type="match status" value="1"/>
</dbReference>
<evidence type="ECO:0000313" key="4">
    <source>
        <dbReference type="Proteomes" id="UP001605261"/>
    </source>
</evidence>
<dbReference type="NCBIfam" id="TIGR03362">
    <property type="entry name" value="VI_chp_7"/>
    <property type="match status" value="1"/>
</dbReference>
<sequence length="474" mass="51854">MNEQIEQLVQPISSAQPQGHFDEEDELYVAIDMEMVKLGGLQAQTLDWAMVEQASTRYLRERCKHFRIMGHLVSAWLRDHEWEGWIRATWLTAAMVDAYWLGGYPRSGANILVARQRQFAAGGERLLQSLKQLQAAGHSYEVGARASAAVDALAQAEQKHAIAPSVAARLQPALRLAAEAAKRSPYEPARPERTPPPPGGADTVNAGFFTTRSGSPLGNERETRSLYLKLAEFINQQDAYEPTGYLLRRHALWSGILSTPPVKREQRTELMCVPVDVGTEYQEAVAGSAISPALLLRIEKSLASSPYWLRGSFLAATVAQRLEMPMVALVIKSAAERFVRRLPTLRELRFSDGTRFIDDDVFAWLSAAGHGQGTSTGPAPRAVPHGAPGDAPAADEAMDTVLQRLQSGQVAGTAPRERHYASAAAADALAARGLSWLAQDIYAGVARAMTEQTASQWEPGLFDHVVTRSGQRIQ</sequence>
<feature type="region of interest" description="Disordered" evidence="1">
    <location>
        <begin position="181"/>
        <end position="202"/>
    </location>
</feature>
<dbReference type="Proteomes" id="UP001605261">
    <property type="component" value="Unassembled WGS sequence"/>
</dbReference>
<feature type="compositionally biased region" description="Basic and acidic residues" evidence="1">
    <location>
        <begin position="181"/>
        <end position="193"/>
    </location>
</feature>
<proteinExistence type="predicted"/>
<feature type="domain" description="ImpA N-terminal" evidence="2">
    <location>
        <begin position="10"/>
        <end position="116"/>
    </location>
</feature>
<dbReference type="Pfam" id="PF06812">
    <property type="entry name" value="ImpA_N"/>
    <property type="match status" value="1"/>
</dbReference>
<dbReference type="RefSeq" id="WP_394164105.1">
    <property type="nucleotide sequence ID" value="NZ_JBHGCJ010000012.1"/>
</dbReference>
<comment type="caution">
    <text evidence="3">The sequence shown here is derived from an EMBL/GenBank/DDBJ whole genome shotgun (WGS) entry which is preliminary data.</text>
</comment>
<name>A0ABW7D0J7_9GAMM</name>
<keyword evidence="4" id="KW-1185">Reference proteome</keyword>